<dbReference type="InterPro" id="IPR011990">
    <property type="entry name" value="TPR-like_helical_dom_sf"/>
</dbReference>
<evidence type="ECO:0000313" key="2">
    <source>
        <dbReference type="Proteomes" id="UP000262583"/>
    </source>
</evidence>
<dbReference type="EMBL" id="CP030759">
    <property type="protein sequence ID" value="AXA36994.1"/>
    <property type="molecule type" value="Genomic_DNA"/>
</dbReference>
<sequence length="297" mass="34422">MEFDRTEVVVGEPIFLKITVTNRSAPLIIGNFAASLHFPEGSDVEVKIQPPGELAYRYMAHEEPAVYSGIEIGNKLGEFTHFELPILYERNSPNGYVFARPGEYIVSARLSHTIMRDNTRTFTEIPPTRIVVREPTGRTAEAFRLIEGKDYALALQQQFTDNPKILNAFTTVAEKFADTPYAPMCAYVAGSAKTLTQKGQQEGIKMLREFARRWPNHPFYGNAIYNIFYTYHMSGNLERAQEWFYYLLDTDPHHRLMREENKLAAYYYYGRLEEAAARRWWLYEKPWALPRQTPNPQ</sequence>
<dbReference type="AlphaFoldDB" id="A0A2Z4Y6Z8"/>
<evidence type="ECO:0008006" key="3">
    <source>
        <dbReference type="Google" id="ProtNLM"/>
    </source>
</evidence>
<protein>
    <recommendedName>
        <fullName evidence="3">Tetratricopeptide repeat protein</fullName>
    </recommendedName>
</protein>
<proteinExistence type="predicted"/>
<reference evidence="1 2" key="1">
    <citation type="submission" date="2018-05" db="EMBL/GenBank/DDBJ databases">
        <title>A metagenomic window into the 2 km-deep terrestrial subsurface aquifer revealed taxonomically and functionally diverse microbial community comprising novel uncultured bacterial lineages.</title>
        <authorList>
            <person name="Kadnikov V.V."/>
            <person name="Mardanov A.V."/>
            <person name="Beletsky A.V."/>
            <person name="Banks D."/>
            <person name="Pimenov N.V."/>
            <person name="Frank Y.A."/>
            <person name="Karnachuk O.V."/>
            <person name="Ravin N.V."/>
        </authorList>
    </citation>
    <scope>NUCLEOTIDE SEQUENCE [LARGE SCALE GENOMIC DNA]</scope>
    <source>
        <strain evidence="1">BY</strain>
    </source>
</reference>
<name>A0A2Z4Y6Z8_SUMC1</name>
<gene>
    <name evidence="1" type="ORF">BRCON_2217</name>
</gene>
<dbReference type="SUPFAM" id="SSF48452">
    <property type="entry name" value="TPR-like"/>
    <property type="match status" value="1"/>
</dbReference>
<dbReference type="KEGG" id="schv:BRCON_2217"/>
<accession>A0A2Z4Y6Z8</accession>
<evidence type="ECO:0000313" key="1">
    <source>
        <dbReference type="EMBL" id="AXA36994.1"/>
    </source>
</evidence>
<organism evidence="1 2">
    <name type="scientific">Sumerlaea chitinivorans</name>
    <dbReference type="NCBI Taxonomy" id="2250252"/>
    <lineage>
        <taxon>Bacteria</taxon>
        <taxon>Candidatus Sumerlaeota</taxon>
        <taxon>Candidatus Sumerlaeia</taxon>
        <taxon>Candidatus Sumerlaeales</taxon>
        <taxon>Candidatus Sumerlaeaceae</taxon>
        <taxon>Candidatus Sumerlaea</taxon>
    </lineage>
</organism>
<dbReference type="Proteomes" id="UP000262583">
    <property type="component" value="Chromosome"/>
</dbReference>
<dbReference type="Gene3D" id="1.25.40.10">
    <property type="entry name" value="Tetratricopeptide repeat domain"/>
    <property type="match status" value="1"/>
</dbReference>